<organism evidence="1 2">
    <name type="scientific">Sulfitobacter sediminis</name>
    <dbReference type="NCBI Taxonomy" id="3234186"/>
    <lineage>
        <taxon>Bacteria</taxon>
        <taxon>Pseudomonadati</taxon>
        <taxon>Pseudomonadota</taxon>
        <taxon>Alphaproteobacteria</taxon>
        <taxon>Rhodobacterales</taxon>
        <taxon>Roseobacteraceae</taxon>
        <taxon>Sulfitobacter</taxon>
    </lineage>
</organism>
<accession>A0ABV3RWA9</accession>
<comment type="caution">
    <text evidence="1">The sequence shown here is derived from an EMBL/GenBank/DDBJ whole genome shotgun (WGS) entry which is preliminary data.</text>
</comment>
<sequence>PPHFQRAPAVNHDHYELMVFCLLVFRSALQRVRLHALSAAILDAVAYTPDERKSVVEGPSVQVWVDLGGRRISKAGG</sequence>
<dbReference type="RefSeq" id="WP_367880284.1">
    <property type="nucleotide sequence ID" value="NZ_JBFNXX010000266.1"/>
</dbReference>
<reference evidence="1 2" key="1">
    <citation type="submission" date="2024-07" db="EMBL/GenBank/DDBJ databases">
        <title>Marimonas sp.nov., isolated from tidal-flat sediment.</title>
        <authorList>
            <person name="Jayan J.N."/>
            <person name="Lee S.S."/>
        </authorList>
    </citation>
    <scope>NUCLEOTIDE SEQUENCE [LARGE SCALE GENOMIC DNA]</scope>
    <source>
        <strain evidence="1 2">MJW-29</strain>
    </source>
</reference>
<name>A0ABV3RWA9_9RHOB</name>
<protein>
    <submittedName>
        <fullName evidence="1">Uncharacterized protein</fullName>
    </submittedName>
</protein>
<evidence type="ECO:0000313" key="2">
    <source>
        <dbReference type="Proteomes" id="UP001556098"/>
    </source>
</evidence>
<proteinExistence type="predicted"/>
<feature type="non-terminal residue" evidence="1">
    <location>
        <position position="1"/>
    </location>
</feature>
<keyword evidence="2" id="KW-1185">Reference proteome</keyword>
<feature type="non-terminal residue" evidence="1">
    <location>
        <position position="77"/>
    </location>
</feature>
<gene>
    <name evidence="1" type="ORF">AB2B41_23770</name>
</gene>
<evidence type="ECO:0000313" key="1">
    <source>
        <dbReference type="EMBL" id="MEW9922614.1"/>
    </source>
</evidence>
<dbReference type="EMBL" id="JBFNXX010000266">
    <property type="protein sequence ID" value="MEW9922614.1"/>
    <property type="molecule type" value="Genomic_DNA"/>
</dbReference>
<dbReference type="Proteomes" id="UP001556098">
    <property type="component" value="Unassembled WGS sequence"/>
</dbReference>